<evidence type="ECO:0008006" key="4">
    <source>
        <dbReference type="Google" id="ProtNLM"/>
    </source>
</evidence>
<keyword evidence="3" id="KW-1185">Reference proteome</keyword>
<feature type="transmembrane region" description="Helical" evidence="1">
    <location>
        <begin position="47"/>
        <end position="68"/>
    </location>
</feature>
<organism evidence="2 3">
    <name type="scientific">Paenibacillus abyssi</name>
    <dbReference type="NCBI Taxonomy" id="1340531"/>
    <lineage>
        <taxon>Bacteria</taxon>
        <taxon>Bacillati</taxon>
        <taxon>Bacillota</taxon>
        <taxon>Bacilli</taxon>
        <taxon>Bacillales</taxon>
        <taxon>Paenibacillaceae</taxon>
        <taxon>Paenibacillus</taxon>
    </lineage>
</organism>
<evidence type="ECO:0000313" key="2">
    <source>
        <dbReference type="EMBL" id="GGG16706.1"/>
    </source>
</evidence>
<dbReference type="RefSeq" id="WP_188532554.1">
    <property type="nucleotide sequence ID" value="NZ_BMGR01000013.1"/>
</dbReference>
<reference evidence="2" key="2">
    <citation type="submission" date="2020-09" db="EMBL/GenBank/DDBJ databases">
        <authorList>
            <person name="Sun Q."/>
            <person name="Zhou Y."/>
        </authorList>
    </citation>
    <scope>NUCLEOTIDE SEQUENCE</scope>
    <source>
        <strain evidence="2">CGMCC 1.12987</strain>
    </source>
</reference>
<dbReference type="InterPro" id="IPR018729">
    <property type="entry name" value="DUF2269_transmembrane"/>
</dbReference>
<feature type="transmembrane region" description="Helical" evidence="1">
    <location>
        <begin position="6"/>
        <end position="26"/>
    </location>
</feature>
<dbReference type="EMBL" id="BMGR01000013">
    <property type="protein sequence ID" value="GGG16706.1"/>
    <property type="molecule type" value="Genomic_DNA"/>
</dbReference>
<evidence type="ECO:0000256" key="1">
    <source>
        <dbReference type="SAM" id="Phobius"/>
    </source>
</evidence>
<dbReference type="AlphaFoldDB" id="A0A917G0K2"/>
<protein>
    <recommendedName>
        <fullName evidence="4">DUF2269 domain-containing protein</fullName>
    </recommendedName>
</protein>
<feature type="transmembrane region" description="Helical" evidence="1">
    <location>
        <begin position="130"/>
        <end position="147"/>
    </location>
</feature>
<dbReference type="Proteomes" id="UP000644756">
    <property type="component" value="Unassembled WGS sequence"/>
</dbReference>
<feature type="transmembrane region" description="Helical" evidence="1">
    <location>
        <begin position="74"/>
        <end position="95"/>
    </location>
</feature>
<gene>
    <name evidence="2" type="ORF">GCM10010916_36940</name>
</gene>
<accession>A0A917G0K2</accession>
<evidence type="ECO:0000313" key="3">
    <source>
        <dbReference type="Proteomes" id="UP000644756"/>
    </source>
</evidence>
<dbReference type="Pfam" id="PF10027">
    <property type="entry name" value="DUF2269"/>
    <property type="match status" value="1"/>
</dbReference>
<keyword evidence="1" id="KW-1133">Transmembrane helix</keyword>
<reference evidence="2" key="1">
    <citation type="journal article" date="2014" name="Int. J. Syst. Evol. Microbiol.">
        <title>Complete genome sequence of Corynebacterium casei LMG S-19264T (=DSM 44701T), isolated from a smear-ripened cheese.</title>
        <authorList>
            <consortium name="US DOE Joint Genome Institute (JGI-PGF)"/>
            <person name="Walter F."/>
            <person name="Albersmeier A."/>
            <person name="Kalinowski J."/>
            <person name="Ruckert C."/>
        </authorList>
    </citation>
    <scope>NUCLEOTIDE SEQUENCE</scope>
    <source>
        <strain evidence="2">CGMCC 1.12987</strain>
    </source>
</reference>
<name>A0A917G0K2_9BACL</name>
<proteinExistence type="predicted"/>
<keyword evidence="1" id="KW-0472">Membrane</keyword>
<sequence length="151" mass="16734">MEWLVLIHVLSAIIGVGPTFFGHVLFRNRQTIGELKQSYKLGSKLDFFPKIGGGIAVLSGIALVIWSGMGFGHFWIIASIILYIAIQIVAVGIIMPMSKKMNIWLQETKLSDSHFPPAPQAALLNKVNKLYYVCSALGTLLFIMMILKPVF</sequence>
<keyword evidence="1" id="KW-0812">Transmembrane</keyword>
<comment type="caution">
    <text evidence="2">The sequence shown here is derived from an EMBL/GenBank/DDBJ whole genome shotgun (WGS) entry which is preliminary data.</text>
</comment>